<dbReference type="SUPFAM" id="SSF46785">
    <property type="entry name" value="Winged helix' DNA-binding domain"/>
    <property type="match status" value="1"/>
</dbReference>
<dbReference type="Proteomes" id="UP000193925">
    <property type="component" value="Chromosome AFERRI"/>
</dbReference>
<evidence type="ECO:0000313" key="3">
    <source>
        <dbReference type="Proteomes" id="UP000193925"/>
    </source>
</evidence>
<proteinExistence type="predicted"/>
<protein>
    <recommendedName>
        <fullName evidence="4">ArsR family transcriptional regulator</fullName>
    </recommendedName>
</protein>
<name>A0A060UPV4_9PROT</name>
<dbReference type="AlphaFoldDB" id="A0A060UPV4"/>
<reference evidence="1" key="2">
    <citation type="submission" date="2014-07" db="EMBL/GenBank/DDBJ databases">
        <title>Initial genome analysis of the psychrotolerant acidophile Acidithiobacillus ferrivorans CF27: insights into iron and sulfur oxidation pathways and into biofilm formation.</title>
        <authorList>
            <person name="Talla E."/>
            <person name="Hedrich S."/>
            <person name="Mangenot S."/>
            <person name="Ji B."/>
            <person name="Johnson D.B."/>
            <person name="Barbe V."/>
            <person name="Bonnefoy V."/>
        </authorList>
    </citation>
    <scope>NUCLEOTIDE SEQUENCE [LARGE SCALE GENOMIC DNA]</scope>
    <source>
        <strain evidence="1">CF27</strain>
    </source>
</reference>
<evidence type="ECO:0008006" key="4">
    <source>
        <dbReference type="Google" id="ProtNLM"/>
    </source>
</evidence>
<sequence>MQMLRNKDYDRILRCLHNGPKTTKEVADAIHVPCLRANHLMIDLAKQGRVYAHHCTTNATGSPVNVWALRGTHDQPNLRSALQALPREG</sequence>
<reference evidence="1" key="1">
    <citation type="submission" date="2014-03" db="EMBL/GenBank/DDBJ databases">
        <authorList>
            <person name="Genoscope - CEA"/>
        </authorList>
    </citation>
    <scope>NUCLEOTIDE SEQUENCE [LARGE SCALE GENOMIC DNA]</scope>
    <source>
        <strain evidence="1">CF27</strain>
    </source>
</reference>
<dbReference type="EMBL" id="CCCS020000035">
    <property type="protein sequence ID" value="CDQ10450.1"/>
    <property type="molecule type" value="Genomic_DNA"/>
</dbReference>
<dbReference type="RefSeq" id="WP_197052759.1">
    <property type="nucleotide sequence ID" value="NZ_CCCS020000035.1"/>
</dbReference>
<gene>
    <name evidence="2" type="ORF">AFERRI_10510</name>
    <name evidence="1" type="ORF">AFERRI_400231</name>
</gene>
<evidence type="ECO:0000313" key="1">
    <source>
        <dbReference type="EMBL" id="CDQ10450.1"/>
    </source>
</evidence>
<evidence type="ECO:0000313" key="2">
    <source>
        <dbReference type="EMBL" id="SMH64477.1"/>
    </source>
</evidence>
<organism evidence="1">
    <name type="scientific">Acidithiobacillus ferrivorans</name>
    <dbReference type="NCBI Taxonomy" id="160808"/>
    <lineage>
        <taxon>Bacteria</taxon>
        <taxon>Pseudomonadati</taxon>
        <taxon>Pseudomonadota</taxon>
        <taxon>Acidithiobacillia</taxon>
        <taxon>Acidithiobacillales</taxon>
        <taxon>Acidithiobacillaceae</taxon>
        <taxon>Acidithiobacillus</taxon>
    </lineage>
</organism>
<accession>A0A060UPV4</accession>
<keyword evidence="3" id="KW-1185">Reference proteome</keyword>
<dbReference type="EMBL" id="LT841305">
    <property type="protein sequence ID" value="SMH64477.1"/>
    <property type="molecule type" value="Genomic_DNA"/>
</dbReference>
<dbReference type="InterPro" id="IPR036390">
    <property type="entry name" value="WH_DNA-bd_sf"/>
</dbReference>
<reference evidence="2 3" key="3">
    <citation type="submission" date="2017-03" db="EMBL/GenBank/DDBJ databases">
        <authorList>
            <person name="Regsiter A."/>
            <person name="William W."/>
        </authorList>
    </citation>
    <scope>NUCLEOTIDE SEQUENCE [LARGE SCALE GENOMIC DNA]</scope>
    <source>
        <strain evidence="2">PRJEB5721</strain>
    </source>
</reference>